<feature type="compositionally biased region" description="Basic and acidic residues" evidence="10">
    <location>
        <begin position="240"/>
        <end position="251"/>
    </location>
</feature>
<feature type="compositionally biased region" description="Low complexity" evidence="10">
    <location>
        <begin position="256"/>
        <end position="275"/>
    </location>
</feature>
<evidence type="ECO:0000256" key="11">
    <source>
        <dbReference type="SAM" id="Phobius"/>
    </source>
</evidence>
<keyword evidence="4" id="KW-0796">Tight junction</keyword>
<keyword evidence="5" id="KW-1003">Cell membrane</keyword>
<evidence type="ECO:0000256" key="1">
    <source>
        <dbReference type="ARBA" id="ARBA00004435"/>
    </source>
</evidence>
<gene>
    <name evidence="12" type="ORF">COCON_G00194810</name>
</gene>
<comment type="subcellular location">
    <subcellularLocation>
        <location evidence="1">Cell junction</location>
        <location evidence="1">Tight junction</location>
    </subcellularLocation>
    <subcellularLocation>
        <location evidence="2">Cell membrane</location>
        <topology evidence="2">Multi-pass membrane protein</topology>
    </subcellularLocation>
</comment>
<comment type="similarity">
    <text evidence="3">Belongs to the claudin family.</text>
</comment>
<feature type="transmembrane region" description="Helical" evidence="11">
    <location>
        <begin position="138"/>
        <end position="159"/>
    </location>
</feature>
<keyword evidence="6 11" id="KW-0812">Transmembrane</keyword>
<feature type="compositionally biased region" description="Basic and acidic residues" evidence="10">
    <location>
        <begin position="212"/>
        <end position="227"/>
    </location>
</feature>
<dbReference type="PRINTS" id="PR01077">
    <property type="entry name" value="CLAUDIN"/>
</dbReference>
<dbReference type="InterPro" id="IPR006187">
    <property type="entry name" value="Claudin"/>
</dbReference>
<keyword evidence="7" id="KW-0965">Cell junction</keyword>
<dbReference type="OrthoDB" id="8909271at2759"/>
<evidence type="ECO:0000256" key="2">
    <source>
        <dbReference type="ARBA" id="ARBA00004651"/>
    </source>
</evidence>
<evidence type="ECO:0000256" key="8">
    <source>
        <dbReference type="ARBA" id="ARBA00022989"/>
    </source>
</evidence>
<feature type="transmembrane region" description="Helical" evidence="11">
    <location>
        <begin position="179"/>
        <end position="202"/>
    </location>
</feature>
<name>A0A9Q1HR20_CONCO</name>
<dbReference type="Gene3D" id="1.20.140.150">
    <property type="match status" value="1"/>
</dbReference>
<dbReference type="GO" id="GO:0005886">
    <property type="term" value="C:plasma membrane"/>
    <property type="evidence" value="ECO:0007669"/>
    <property type="project" value="UniProtKB-SubCell"/>
</dbReference>
<dbReference type="Pfam" id="PF00822">
    <property type="entry name" value="PMP22_Claudin"/>
    <property type="match status" value="1"/>
</dbReference>
<evidence type="ECO:0000313" key="13">
    <source>
        <dbReference type="Proteomes" id="UP001152803"/>
    </source>
</evidence>
<evidence type="ECO:0000256" key="6">
    <source>
        <dbReference type="ARBA" id="ARBA00022692"/>
    </source>
</evidence>
<organism evidence="12 13">
    <name type="scientific">Conger conger</name>
    <name type="common">Conger eel</name>
    <name type="synonym">Muraena conger</name>
    <dbReference type="NCBI Taxonomy" id="82655"/>
    <lineage>
        <taxon>Eukaryota</taxon>
        <taxon>Metazoa</taxon>
        <taxon>Chordata</taxon>
        <taxon>Craniata</taxon>
        <taxon>Vertebrata</taxon>
        <taxon>Euteleostomi</taxon>
        <taxon>Actinopterygii</taxon>
        <taxon>Neopterygii</taxon>
        <taxon>Teleostei</taxon>
        <taxon>Anguilliformes</taxon>
        <taxon>Congridae</taxon>
        <taxon>Conger</taxon>
    </lineage>
</organism>
<dbReference type="GO" id="GO:0005198">
    <property type="term" value="F:structural molecule activity"/>
    <property type="evidence" value="ECO:0007669"/>
    <property type="project" value="InterPro"/>
</dbReference>
<proteinExistence type="inferred from homology"/>
<dbReference type="GO" id="GO:0005923">
    <property type="term" value="C:bicellular tight junction"/>
    <property type="evidence" value="ECO:0007669"/>
    <property type="project" value="UniProtKB-SubCell"/>
</dbReference>
<dbReference type="InterPro" id="IPR004031">
    <property type="entry name" value="PMP22/EMP/MP20/Claudin"/>
</dbReference>
<dbReference type="AlphaFoldDB" id="A0A9Q1HR20"/>
<keyword evidence="13" id="KW-1185">Reference proteome</keyword>
<evidence type="ECO:0000256" key="10">
    <source>
        <dbReference type="SAM" id="MobiDB-lite"/>
    </source>
</evidence>
<evidence type="ECO:0000256" key="9">
    <source>
        <dbReference type="ARBA" id="ARBA00023136"/>
    </source>
</evidence>
<feature type="region of interest" description="Disordered" evidence="10">
    <location>
        <begin position="212"/>
        <end position="320"/>
    </location>
</feature>
<reference evidence="12" key="1">
    <citation type="journal article" date="2023" name="Science">
        <title>Genome structures resolve the early diversification of teleost fishes.</title>
        <authorList>
            <person name="Parey E."/>
            <person name="Louis A."/>
            <person name="Montfort J."/>
            <person name="Bouchez O."/>
            <person name="Roques C."/>
            <person name="Iampietro C."/>
            <person name="Lluch J."/>
            <person name="Castinel A."/>
            <person name="Donnadieu C."/>
            <person name="Desvignes T."/>
            <person name="Floi Bucao C."/>
            <person name="Jouanno E."/>
            <person name="Wen M."/>
            <person name="Mejri S."/>
            <person name="Dirks R."/>
            <person name="Jansen H."/>
            <person name="Henkel C."/>
            <person name="Chen W.J."/>
            <person name="Zahm M."/>
            <person name="Cabau C."/>
            <person name="Klopp C."/>
            <person name="Thompson A.W."/>
            <person name="Robinson-Rechavi M."/>
            <person name="Braasch I."/>
            <person name="Lecointre G."/>
            <person name="Bobe J."/>
            <person name="Postlethwait J.H."/>
            <person name="Berthelot C."/>
            <person name="Roest Crollius H."/>
            <person name="Guiguen Y."/>
        </authorList>
    </citation>
    <scope>NUCLEOTIDE SEQUENCE</scope>
    <source>
        <strain evidence="12">Concon-B</strain>
    </source>
</reference>
<feature type="transmembrane region" description="Helical" evidence="11">
    <location>
        <begin position="25"/>
        <end position="47"/>
    </location>
</feature>
<dbReference type="PANTHER" id="PTHR12002">
    <property type="entry name" value="CLAUDIN"/>
    <property type="match status" value="1"/>
</dbReference>
<feature type="transmembrane region" description="Helical" evidence="11">
    <location>
        <begin position="103"/>
        <end position="126"/>
    </location>
</feature>
<dbReference type="Proteomes" id="UP001152803">
    <property type="component" value="Unassembled WGS sequence"/>
</dbReference>
<evidence type="ECO:0008006" key="14">
    <source>
        <dbReference type="Google" id="ProtNLM"/>
    </source>
</evidence>
<feature type="compositionally biased region" description="Low complexity" evidence="10">
    <location>
        <begin position="286"/>
        <end position="308"/>
    </location>
</feature>
<keyword evidence="8 11" id="KW-1133">Transmembrane helix</keyword>
<evidence type="ECO:0000256" key="7">
    <source>
        <dbReference type="ARBA" id="ARBA00022949"/>
    </source>
</evidence>
<comment type="caution">
    <text evidence="12">The sequence shown here is derived from an EMBL/GenBank/DDBJ whole genome shotgun (WGS) entry which is preliminary data.</text>
</comment>
<evidence type="ECO:0000256" key="4">
    <source>
        <dbReference type="ARBA" id="ARBA00022427"/>
    </source>
</evidence>
<feature type="compositionally biased region" description="Basic and acidic residues" evidence="10">
    <location>
        <begin position="276"/>
        <end position="285"/>
    </location>
</feature>
<dbReference type="EMBL" id="JAFJMO010000015">
    <property type="protein sequence ID" value="KAJ8255617.1"/>
    <property type="molecule type" value="Genomic_DNA"/>
</dbReference>
<keyword evidence="9 11" id="KW-0472">Membrane</keyword>
<accession>A0A9Q1HR20</accession>
<evidence type="ECO:0000313" key="12">
    <source>
        <dbReference type="EMBL" id="KAJ8255617.1"/>
    </source>
</evidence>
<sequence>MKESFCLTGTLEAIWARMNIRVVQIFGFLFTVLGWIFVACTMAMEYWKITTIGGLGGSNIIKVAWYWSSLWRACFTDSTAVTNCIDFPVLWSVEGYVQAVRGLLMIGLSVGMLGFVLCLTGMECTYIGGKDKHKNRTALTGALCHIIGAMSSFAAYVVYAYHVSDEYLNRFFGDQKYDLGTPLFLGWVGAMFEMTGGVFYCVSVHKLLSQKKPAETENDAESKETEAASKAGSEAGSKSKLYEKSAPDAKPKSVKSRLSSESALSSESSMSSKSDLSSRSEESGRGSESSSSSSSGGSTVGSLSSGSRSGRRSANKNSYV</sequence>
<evidence type="ECO:0000256" key="3">
    <source>
        <dbReference type="ARBA" id="ARBA00008295"/>
    </source>
</evidence>
<protein>
    <recommendedName>
        <fullName evidence="14">Claudin</fullName>
    </recommendedName>
</protein>
<evidence type="ECO:0000256" key="5">
    <source>
        <dbReference type="ARBA" id="ARBA00022475"/>
    </source>
</evidence>
<feature type="compositionally biased region" description="Low complexity" evidence="10">
    <location>
        <begin position="228"/>
        <end position="239"/>
    </location>
</feature>